<evidence type="ECO:0000313" key="3">
    <source>
        <dbReference type="Proteomes" id="UP001139353"/>
    </source>
</evidence>
<dbReference type="PANTHER" id="PTHR37315:SF1">
    <property type="entry name" value="UPF0311 PROTEIN BLR7842"/>
    <property type="match status" value="1"/>
</dbReference>
<protein>
    <recommendedName>
        <fullName evidence="1">UPF0311 protein LPC04_14065</fullName>
    </recommendedName>
</protein>
<proteinExistence type="inferred from homology"/>
<comment type="caution">
    <text evidence="2">The sequence shown here is derived from an EMBL/GenBank/DDBJ whole genome shotgun (WGS) entry which is preliminary data.</text>
</comment>
<dbReference type="RefSeq" id="WP_275682874.1">
    <property type="nucleotide sequence ID" value="NZ_JAJLJH010000003.1"/>
</dbReference>
<dbReference type="Proteomes" id="UP001139353">
    <property type="component" value="Unassembled WGS sequence"/>
</dbReference>
<evidence type="ECO:0000313" key="2">
    <source>
        <dbReference type="EMBL" id="MCK9686833.1"/>
    </source>
</evidence>
<dbReference type="Pfam" id="PF11578">
    <property type="entry name" value="DUF3237"/>
    <property type="match status" value="1"/>
</dbReference>
<dbReference type="PANTHER" id="PTHR37315">
    <property type="entry name" value="UPF0311 PROTEIN BLR7842"/>
    <property type="match status" value="1"/>
</dbReference>
<accession>A0A9X1YLB7</accession>
<dbReference type="HAMAP" id="MF_00775">
    <property type="entry name" value="UPF0311"/>
    <property type="match status" value="1"/>
</dbReference>
<dbReference type="Gene3D" id="2.40.160.20">
    <property type="match status" value="1"/>
</dbReference>
<dbReference type="InterPro" id="IPR020915">
    <property type="entry name" value="UPF0311"/>
</dbReference>
<evidence type="ECO:0000256" key="1">
    <source>
        <dbReference type="HAMAP-Rule" id="MF_00775"/>
    </source>
</evidence>
<reference evidence="2" key="1">
    <citation type="submission" date="2021-11" db="EMBL/GenBank/DDBJ databases">
        <title>BS-T2-15 a new species belonging to the Comamonadaceae family isolated from the soil of a French oak forest.</title>
        <authorList>
            <person name="Mieszkin S."/>
            <person name="Alain K."/>
        </authorList>
    </citation>
    <scope>NUCLEOTIDE SEQUENCE</scope>
    <source>
        <strain evidence="2">BS-T2-15</strain>
    </source>
</reference>
<gene>
    <name evidence="2" type="ORF">LPC04_14065</name>
</gene>
<organism evidence="2 3">
    <name type="scientific">Scleromatobacter humisilvae</name>
    <dbReference type="NCBI Taxonomy" id="2897159"/>
    <lineage>
        <taxon>Bacteria</taxon>
        <taxon>Pseudomonadati</taxon>
        <taxon>Pseudomonadota</taxon>
        <taxon>Betaproteobacteria</taxon>
        <taxon>Burkholderiales</taxon>
        <taxon>Sphaerotilaceae</taxon>
        <taxon>Scleromatobacter</taxon>
    </lineage>
</organism>
<dbReference type="AlphaFoldDB" id="A0A9X1YLB7"/>
<dbReference type="EMBL" id="JAJLJH010000003">
    <property type="protein sequence ID" value="MCK9686833.1"/>
    <property type="molecule type" value="Genomic_DNA"/>
</dbReference>
<keyword evidence="3" id="KW-1185">Reference proteome</keyword>
<sequence>MPAPITDSLPPGLRELRTRPLLAVRLDVRGPMPVIATPGAGRRIGVVTGGSFDGERLSGVVMDGGSDWQTLKADGSVLLDVRLILKTRDDAFVAMTYRGIRHGTPDVIARVDRGEVVDPSEIYFRTIVQFETAAPQYNWLNHVVAVGVGQRRADGPVYSVFEVL</sequence>
<comment type="similarity">
    <text evidence="1">Belongs to the UPF0311 family.</text>
</comment>
<name>A0A9X1YLB7_9BURK</name>